<gene>
    <name evidence="2" type="ORF">L195_g048755</name>
</gene>
<accession>A0A2K3JM81</accession>
<keyword evidence="2" id="KW-0808">Transferase</keyword>
<evidence type="ECO:0000313" key="3">
    <source>
        <dbReference type="Proteomes" id="UP000236291"/>
    </source>
</evidence>
<protein>
    <submittedName>
        <fullName evidence="2">Cysteine-rich receptor-like protein kinase</fullName>
    </submittedName>
</protein>
<evidence type="ECO:0000313" key="2">
    <source>
        <dbReference type="EMBL" id="PNX55129.1"/>
    </source>
</evidence>
<reference evidence="2 3" key="2">
    <citation type="journal article" date="2017" name="Front. Plant Sci.">
        <title>Gene Classification and Mining of Molecular Markers Useful in Red Clover (Trifolium pratense) Breeding.</title>
        <authorList>
            <person name="Istvanek J."/>
            <person name="Dluhosova J."/>
            <person name="Dluhos P."/>
            <person name="Patkova L."/>
            <person name="Nedelnik J."/>
            <person name="Repkova J."/>
        </authorList>
    </citation>
    <scope>NUCLEOTIDE SEQUENCE [LARGE SCALE GENOMIC DNA]</scope>
    <source>
        <strain evidence="3">cv. Tatra</strain>
        <tissue evidence="2">Young leaves</tissue>
    </source>
</reference>
<dbReference type="InterPro" id="IPR000477">
    <property type="entry name" value="RT_dom"/>
</dbReference>
<proteinExistence type="predicted"/>
<organism evidence="2 3">
    <name type="scientific">Trifolium pratense</name>
    <name type="common">Red clover</name>
    <dbReference type="NCBI Taxonomy" id="57577"/>
    <lineage>
        <taxon>Eukaryota</taxon>
        <taxon>Viridiplantae</taxon>
        <taxon>Streptophyta</taxon>
        <taxon>Embryophyta</taxon>
        <taxon>Tracheophyta</taxon>
        <taxon>Spermatophyta</taxon>
        <taxon>Magnoliopsida</taxon>
        <taxon>eudicotyledons</taxon>
        <taxon>Gunneridae</taxon>
        <taxon>Pentapetalae</taxon>
        <taxon>rosids</taxon>
        <taxon>fabids</taxon>
        <taxon>Fabales</taxon>
        <taxon>Fabaceae</taxon>
        <taxon>Papilionoideae</taxon>
        <taxon>50 kb inversion clade</taxon>
        <taxon>NPAAA clade</taxon>
        <taxon>Hologalegina</taxon>
        <taxon>IRL clade</taxon>
        <taxon>Trifolieae</taxon>
        <taxon>Trifolium</taxon>
    </lineage>
</organism>
<dbReference type="PANTHER" id="PTHR46890:SF48">
    <property type="entry name" value="RNA-DIRECTED DNA POLYMERASE"/>
    <property type="match status" value="1"/>
</dbReference>
<sequence>RHAVVSYFASHFKTVNVERPGVENLMFKRLQGAEVSSLVKPFSLDEVKAAVWDCDSYKSPGPDGINFGFIKDFWAEMQGDVMRFISEFHRNGRLTKGLNATFIALIPKVDSPQRLNDFRPISLVGSLYKILAKVLANRLRLVMGSVISDSQTAFVKGRQILDGILIANEVVDEARRMGFPTLWRKWIKECVCTATASVLVNGSPTDEFPLERGLRQGDPLSPFLFLLAVEGFHVLMEAMVERNLFTGYSVGELAPVSVSHLQFADDTLLMGTKSWANVRALRAVLVLFEFMSGGVSLVL</sequence>
<dbReference type="Proteomes" id="UP000236291">
    <property type="component" value="Unassembled WGS sequence"/>
</dbReference>
<dbReference type="AlphaFoldDB" id="A0A2K3JM81"/>
<dbReference type="EMBL" id="ASHM01070393">
    <property type="protein sequence ID" value="PNX55129.1"/>
    <property type="molecule type" value="Genomic_DNA"/>
</dbReference>
<reference evidence="2 3" key="1">
    <citation type="journal article" date="2014" name="Am. J. Bot.">
        <title>Genome assembly and annotation for red clover (Trifolium pratense; Fabaceae).</title>
        <authorList>
            <person name="Istvanek J."/>
            <person name="Jaros M."/>
            <person name="Krenek A."/>
            <person name="Repkova J."/>
        </authorList>
    </citation>
    <scope>NUCLEOTIDE SEQUENCE [LARGE SCALE GENOMIC DNA]</scope>
    <source>
        <strain evidence="3">cv. Tatra</strain>
        <tissue evidence="2">Young leaves</tissue>
    </source>
</reference>
<dbReference type="InterPro" id="IPR052343">
    <property type="entry name" value="Retrotransposon-Effector_Assoc"/>
</dbReference>
<dbReference type="Pfam" id="PF00078">
    <property type="entry name" value="RVT_1"/>
    <property type="match status" value="1"/>
</dbReference>
<dbReference type="CDD" id="cd01650">
    <property type="entry name" value="RT_nLTR_like"/>
    <property type="match status" value="1"/>
</dbReference>
<keyword evidence="2" id="KW-0675">Receptor</keyword>
<comment type="caution">
    <text evidence="2">The sequence shown here is derived from an EMBL/GenBank/DDBJ whole genome shotgun (WGS) entry which is preliminary data.</text>
</comment>
<evidence type="ECO:0000259" key="1">
    <source>
        <dbReference type="Pfam" id="PF00078"/>
    </source>
</evidence>
<feature type="non-terminal residue" evidence="2">
    <location>
        <position position="1"/>
    </location>
</feature>
<dbReference type="STRING" id="57577.A0A2K3JM81"/>
<dbReference type="InterPro" id="IPR043502">
    <property type="entry name" value="DNA/RNA_pol_sf"/>
</dbReference>
<feature type="domain" description="Reverse transcriptase" evidence="1">
    <location>
        <begin position="106"/>
        <end position="284"/>
    </location>
</feature>
<keyword evidence="2" id="KW-0418">Kinase</keyword>
<dbReference type="GO" id="GO:0016301">
    <property type="term" value="F:kinase activity"/>
    <property type="evidence" value="ECO:0007669"/>
    <property type="project" value="UniProtKB-KW"/>
</dbReference>
<dbReference type="PANTHER" id="PTHR46890">
    <property type="entry name" value="NON-LTR RETROLELEMENT REVERSE TRANSCRIPTASE-LIKE PROTEIN-RELATED"/>
    <property type="match status" value="1"/>
</dbReference>
<dbReference type="SUPFAM" id="SSF56672">
    <property type="entry name" value="DNA/RNA polymerases"/>
    <property type="match status" value="1"/>
</dbReference>
<name>A0A2K3JM81_TRIPR</name>